<dbReference type="InterPro" id="IPR002182">
    <property type="entry name" value="NB-ARC"/>
</dbReference>
<dbReference type="SUPFAM" id="SSF52200">
    <property type="entry name" value="Toll/Interleukin receptor TIR domain"/>
    <property type="match status" value="1"/>
</dbReference>
<protein>
    <submittedName>
        <fullName evidence="5">Disease resistance protein</fullName>
    </submittedName>
</protein>
<dbReference type="InterPro" id="IPR032675">
    <property type="entry name" value="LRR_dom_sf"/>
</dbReference>
<evidence type="ECO:0000256" key="3">
    <source>
        <dbReference type="ARBA" id="ARBA00022821"/>
    </source>
</evidence>
<feature type="domain" description="TIR" evidence="4">
    <location>
        <begin position="3"/>
        <end position="155"/>
    </location>
</feature>
<name>A0ABD1A5S6_CARAN</name>
<reference evidence="5 6" key="1">
    <citation type="submission" date="2024-04" db="EMBL/GenBank/DDBJ databases">
        <title>Genome assembly C_amara_ONT_v2.</title>
        <authorList>
            <person name="Yant L."/>
            <person name="Moore C."/>
            <person name="Slenker M."/>
        </authorList>
    </citation>
    <scope>NUCLEOTIDE SEQUENCE [LARGE SCALE GENOMIC DNA]</scope>
    <source>
        <tissue evidence="5">Leaf</tissue>
    </source>
</reference>
<dbReference type="PRINTS" id="PR00364">
    <property type="entry name" value="DISEASERSIST"/>
</dbReference>
<dbReference type="Gene3D" id="3.80.10.10">
    <property type="entry name" value="Ribonuclease Inhibitor"/>
    <property type="match status" value="2"/>
</dbReference>
<proteinExistence type="predicted"/>
<gene>
    <name evidence="5" type="ORF">V5N11_008862</name>
</gene>
<dbReference type="Gene3D" id="3.40.50.10140">
    <property type="entry name" value="Toll/interleukin-1 receptor homology (TIR) domain"/>
    <property type="match status" value="1"/>
</dbReference>
<evidence type="ECO:0000256" key="2">
    <source>
        <dbReference type="ARBA" id="ARBA00022737"/>
    </source>
</evidence>
<dbReference type="Pfam" id="PF23282">
    <property type="entry name" value="WHD_ROQ1"/>
    <property type="match status" value="1"/>
</dbReference>
<dbReference type="InterPro" id="IPR042197">
    <property type="entry name" value="Apaf_helical"/>
</dbReference>
<dbReference type="InterPro" id="IPR027417">
    <property type="entry name" value="P-loop_NTPase"/>
</dbReference>
<comment type="caution">
    <text evidence="5">The sequence shown here is derived from an EMBL/GenBank/DDBJ whole genome shotgun (WGS) entry which is preliminary data.</text>
</comment>
<dbReference type="SUPFAM" id="SSF52058">
    <property type="entry name" value="L domain-like"/>
    <property type="match status" value="1"/>
</dbReference>
<dbReference type="InterPro" id="IPR035897">
    <property type="entry name" value="Toll_tir_struct_dom_sf"/>
</dbReference>
<dbReference type="EMBL" id="JBANAX010000735">
    <property type="protein sequence ID" value="KAL1195100.1"/>
    <property type="molecule type" value="Genomic_DNA"/>
</dbReference>
<dbReference type="PANTHER" id="PTHR11017:SF518">
    <property type="entry name" value="DISEASE RESISTANCE PROTEIN (TIR-NBS-LRR CLASS)-RELATED"/>
    <property type="match status" value="1"/>
</dbReference>
<evidence type="ECO:0000313" key="6">
    <source>
        <dbReference type="Proteomes" id="UP001558713"/>
    </source>
</evidence>
<accession>A0ABD1A5S6</accession>
<evidence type="ECO:0000259" key="4">
    <source>
        <dbReference type="PROSITE" id="PS50104"/>
    </source>
</evidence>
<sequence length="844" mass="96090">MVDENAVYISFNRSEDTIRHSFLSHLSADFHRRRLSWEEPASDHDRDATIAKSKVSLVILSEEYAFSKDCLDELLNVSKCRGNDKLVVVPVFYGLTKSVLRKQCLKLKDKYPNDRVADWRHALLEIADLPGHASSHERSDSELIEEIVADVRQKLDQTGKIGIYSRLMKIENLLCKQPWGIRSVGIWGMGGIGKTTLAEAAFEQLSAGDFEASCFIKDFDNAFQEKGVYGLLEENLGEKLLLRSPITREKLCNKRILLVLDDVHNPLSATKFLGWFELLGSGSMIIITSRDKQLIVQCRVNDIYKVQGLNEHEALQLFYRCALGKDVPHHNLPELYRNLVDYANGNPLALSVYGRELEGKNPSEMESAVRKLEQHFPDKIFHVLKRSYDALSERDKEIFLNIIFSFRGENVDNVKQFLSGCGFFPHVGIDVLVNKSLVTVSENRLQIHNLIHKVGLRIIKDQTEEIGNGYRLLDDFNIQSLVEEHEIEENEDPKAPPNLGNEDIKAIILDTCNLSFRGHVAFKDMYTLRYLKILNSNFPRTVNLEDLTEDLEFRFPEDCQSLPPKLRLLHWESYPSKSFPQDFDGQHLVELNMPYSKLLRLWEGTKSLEALKRITLSHSQQLVNVDELQYSRNLEKIVLQGCSRLQSFPDMDQLQHLQILDLSSCIKIKSVPKVPPSIRKLHLQGTGIREISILHHSSESEDLSTEESHLEGLTSQVNVSSSNTDLVDMVSFESLEVLDLSGCSELEEIQGFPQNLKKLYLAKTAIREIPFFLCHHLSELVTLDMEDCKKLLDLPMGMGNMKSLATLKLSGCSKLENIQDLPRNLKELIIPCRHCAKSNSITVA</sequence>
<dbReference type="SUPFAM" id="SSF52540">
    <property type="entry name" value="P-loop containing nucleoside triphosphate hydrolases"/>
    <property type="match status" value="1"/>
</dbReference>
<keyword evidence="1" id="KW-0433">Leucine-rich repeat</keyword>
<dbReference type="SUPFAM" id="SSF46785">
    <property type="entry name" value="Winged helix' DNA-binding domain"/>
    <property type="match status" value="1"/>
</dbReference>
<evidence type="ECO:0000313" key="5">
    <source>
        <dbReference type="EMBL" id="KAL1195100.1"/>
    </source>
</evidence>
<dbReference type="PANTHER" id="PTHR11017">
    <property type="entry name" value="LEUCINE-RICH REPEAT-CONTAINING PROTEIN"/>
    <property type="match status" value="1"/>
</dbReference>
<keyword evidence="6" id="KW-1185">Reference proteome</keyword>
<dbReference type="GO" id="GO:0006952">
    <property type="term" value="P:defense response"/>
    <property type="evidence" value="ECO:0007669"/>
    <property type="project" value="UniProtKB-KW"/>
</dbReference>
<dbReference type="Proteomes" id="UP001558713">
    <property type="component" value="Unassembled WGS sequence"/>
</dbReference>
<dbReference type="InterPro" id="IPR000157">
    <property type="entry name" value="TIR_dom"/>
</dbReference>
<dbReference type="InterPro" id="IPR011713">
    <property type="entry name" value="Leu-rich_rpt_3"/>
</dbReference>
<evidence type="ECO:0000256" key="1">
    <source>
        <dbReference type="ARBA" id="ARBA00022614"/>
    </source>
</evidence>
<dbReference type="Gene3D" id="3.40.50.300">
    <property type="entry name" value="P-loop containing nucleotide triphosphate hydrolases"/>
    <property type="match status" value="1"/>
</dbReference>
<dbReference type="InterPro" id="IPR044974">
    <property type="entry name" value="Disease_R_plants"/>
</dbReference>
<dbReference type="Pfam" id="PF07725">
    <property type="entry name" value="LRR_3"/>
    <property type="match status" value="1"/>
</dbReference>
<keyword evidence="2" id="KW-0677">Repeat</keyword>
<dbReference type="Pfam" id="PF01582">
    <property type="entry name" value="TIR"/>
    <property type="match status" value="1"/>
</dbReference>
<dbReference type="InterPro" id="IPR058192">
    <property type="entry name" value="WHD_ROQ1-like"/>
</dbReference>
<dbReference type="Gene3D" id="1.10.8.430">
    <property type="entry name" value="Helical domain of apoptotic protease-activating factors"/>
    <property type="match status" value="1"/>
</dbReference>
<dbReference type="PROSITE" id="PS50104">
    <property type="entry name" value="TIR"/>
    <property type="match status" value="1"/>
</dbReference>
<keyword evidence="3" id="KW-0611">Plant defense</keyword>
<dbReference type="InterPro" id="IPR036390">
    <property type="entry name" value="WH_DNA-bd_sf"/>
</dbReference>
<dbReference type="Pfam" id="PF00931">
    <property type="entry name" value="NB-ARC"/>
    <property type="match status" value="1"/>
</dbReference>
<dbReference type="AlphaFoldDB" id="A0ABD1A5S6"/>
<organism evidence="5 6">
    <name type="scientific">Cardamine amara subsp. amara</name>
    <dbReference type="NCBI Taxonomy" id="228776"/>
    <lineage>
        <taxon>Eukaryota</taxon>
        <taxon>Viridiplantae</taxon>
        <taxon>Streptophyta</taxon>
        <taxon>Embryophyta</taxon>
        <taxon>Tracheophyta</taxon>
        <taxon>Spermatophyta</taxon>
        <taxon>Magnoliopsida</taxon>
        <taxon>eudicotyledons</taxon>
        <taxon>Gunneridae</taxon>
        <taxon>Pentapetalae</taxon>
        <taxon>rosids</taxon>
        <taxon>malvids</taxon>
        <taxon>Brassicales</taxon>
        <taxon>Brassicaceae</taxon>
        <taxon>Cardamineae</taxon>
        <taxon>Cardamine</taxon>
    </lineage>
</organism>
<dbReference type="SMART" id="SM00255">
    <property type="entry name" value="TIR"/>
    <property type="match status" value="1"/>
</dbReference>